<protein>
    <submittedName>
        <fullName evidence="1">Unnamed protein product</fullName>
    </submittedName>
</protein>
<proteinExistence type="predicted"/>
<dbReference type="Proteomes" id="UP001165064">
    <property type="component" value="Unassembled WGS sequence"/>
</dbReference>
<sequence length="127" mass="13480">MEIRQAAVACVDVAAVVVAPLEFEFDVDDEFVVVFELELESEDAVVVAVVVEGSGNLLNKSPKVTPGSLEANILKLGSLNFGTFHGNFLSVIQQYIMAADQISTGLGSYLLKTQTSGAKYGSEPTIP</sequence>
<accession>A0ACB5U902</accession>
<organism evidence="1 2">
    <name type="scientific">Ambrosiozyma monospora</name>
    <name type="common">Yeast</name>
    <name type="synonym">Endomycopsis monosporus</name>
    <dbReference type="NCBI Taxonomy" id="43982"/>
    <lineage>
        <taxon>Eukaryota</taxon>
        <taxon>Fungi</taxon>
        <taxon>Dikarya</taxon>
        <taxon>Ascomycota</taxon>
        <taxon>Saccharomycotina</taxon>
        <taxon>Pichiomycetes</taxon>
        <taxon>Pichiales</taxon>
        <taxon>Pichiaceae</taxon>
        <taxon>Ambrosiozyma</taxon>
    </lineage>
</organism>
<reference evidence="1" key="1">
    <citation type="submission" date="2023-04" db="EMBL/GenBank/DDBJ databases">
        <title>Ambrosiozyma monospora NBRC 10751.</title>
        <authorList>
            <person name="Ichikawa N."/>
            <person name="Sato H."/>
            <person name="Tonouchi N."/>
        </authorList>
    </citation>
    <scope>NUCLEOTIDE SEQUENCE</scope>
    <source>
        <strain evidence="1">NBRC 10751</strain>
    </source>
</reference>
<evidence type="ECO:0000313" key="2">
    <source>
        <dbReference type="Proteomes" id="UP001165064"/>
    </source>
</evidence>
<dbReference type="EMBL" id="BSXS01013546">
    <property type="protein sequence ID" value="GMF04168.1"/>
    <property type="molecule type" value="Genomic_DNA"/>
</dbReference>
<evidence type="ECO:0000313" key="1">
    <source>
        <dbReference type="EMBL" id="GMF04168.1"/>
    </source>
</evidence>
<name>A0ACB5U902_AMBMO</name>
<comment type="caution">
    <text evidence="1">The sequence shown here is derived from an EMBL/GenBank/DDBJ whole genome shotgun (WGS) entry which is preliminary data.</text>
</comment>
<keyword evidence="2" id="KW-1185">Reference proteome</keyword>
<gene>
    <name evidence="1" type="ORF">Amon02_001203000</name>
</gene>